<gene>
    <name evidence="2" type="ORF">QFZ34_001684</name>
</gene>
<protein>
    <recommendedName>
        <fullName evidence="4">Type II secretion system protein</fullName>
    </recommendedName>
</protein>
<keyword evidence="1" id="KW-0472">Membrane</keyword>
<proteinExistence type="predicted"/>
<organism evidence="2 3">
    <name type="scientific">Phyllobacterium ifriqiyense</name>
    <dbReference type="NCBI Taxonomy" id="314238"/>
    <lineage>
        <taxon>Bacteria</taxon>
        <taxon>Pseudomonadati</taxon>
        <taxon>Pseudomonadota</taxon>
        <taxon>Alphaproteobacteria</taxon>
        <taxon>Hyphomicrobiales</taxon>
        <taxon>Phyllobacteriaceae</taxon>
        <taxon>Phyllobacterium</taxon>
    </lineage>
</organism>
<dbReference type="EMBL" id="JAUSZT010000003">
    <property type="protein sequence ID" value="MDQ0996502.1"/>
    <property type="molecule type" value="Genomic_DNA"/>
</dbReference>
<evidence type="ECO:0000313" key="2">
    <source>
        <dbReference type="EMBL" id="MDQ0996502.1"/>
    </source>
</evidence>
<keyword evidence="1" id="KW-0812">Transmembrane</keyword>
<accession>A0ABU0S6Y2</accession>
<comment type="caution">
    <text evidence="2">The sequence shown here is derived from an EMBL/GenBank/DDBJ whole genome shotgun (WGS) entry which is preliminary data.</text>
</comment>
<evidence type="ECO:0000256" key="1">
    <source>
        <dbReference type="SAM" id="Phobius"/>
    </source>
</evidence>
<evidence type="ECO:0000313" key="3">
    <source>
        <dbReference type="Proteomes" id="UP001237780"/>
    </source>
</evidence>
<feature type="transmembrane region" description="Helical" evidence="1">
    <location>
        <begin position="34"/>
        <end position="61"/>
    </location>
</feature>
<dbReference type="Proteomes" id="UP001237780">
    <property type="component" value="Unassembled WGS sequence"/>
</dbReference>
<evidence type="ECO:0008006" key="4">
    <source>
        <dbReference type="Google" id="ProtNLM"/>
    </source>
</evidence>
<name>A0ABU0S6Y2_9HYPH</name>
<keyword evidence="3" id="KW-1185">Reference proteome</keyword>
<keyword evidence="1" id="KW-1133">Transmembrane helix</keyword>
<sequence>MRVAYLRIFTYWTEHNQRRCNEAIMQARNRSSRFVLLEALFMTLLFVILVAIAFGGFYFFIANPYYFTSPSM</sequence>
<reference evidence="2 3" key="1">
    <citation type="submission" date="2023-07" db="EMBL/GenBank/DDBJ databases">
        <title>Comparative genomics of wheat-associated soil bacteria to identify genetic determinants of phenazine resistance.</title>
        <authorList>
            <person name="Mouncey N."/>
        </authorList>
    </citation>
    <scope>NUCLEOTIDE SEQUENCE [LARGE SCALE GENOMIC DNA]</scope>
    <source>
        <strain evidence="2 3">W4I11</strain>
    </source>
</reference>